<reference evidence="4 5" key="1">
    <citation type="submission" date="2016-10" db="EMBL/GenBank/DDBJ databases">
        <authorList>
            <person name="Varghese N."/>
            <person name="Submissions S."/>
        </authorList>
    </citation>
    <scope>NUCLEOTIDE SEQUENCE [LARGE SCALE GENOMIC DNA]</scope>
    <source>
        <strain evidence="2 5">CDM_1</strain>
        <strain evidence="4">CDM_6</strain>
    </source>
</reference>
<keyword evidence="4" id="KW-1185">Reference proteome</keyword>
<evidence type="ECO:0000313" key="3">
    <source>
        <dbReference type="EMBL" id="SET32695.1"/>
    </source>
</evidence>
<accession>A0A1I0DLY2</accession>
<dbReference type="EMBL" id="FMZP01000008">
    <property type="protein sequence ID" value="SDC84615.1"/>
    <property type="molecule type" value="Genomic_DNA"/>
</dbReference>
<dbReference type="Proteomes" id="UP000324021">
    <property type="component" value="Unassembled WGS sequence"/>
</dbReference>
<organism evidence="3 4">
    <name type="scientific">Natrinema hispanicum</name>
    <dbReference type="NCBI Taxonomy" id="392421"/>
    <lineage>
        <taxon>Archaea</taxon>
        <taxon>Methanobacteriati</taxon>
        <taxon>Methanobacteriota</taxon>
        <taxon>Stenosarchaea group</taxon>
        <taxon>Halobacteria</taxon>
        <taxon>Halobacteriales</taxon>
        <taxon>Natrialbaceae</taxon>
        <taxon>Natrinema</taxon>
    </lineage>
</organism>
<sequence length="117" mass="12867">MRVSDYWCMETRWATVDGVTLELPVDCTAGELRAALSKPDDAVLIAVTGDLVSIVNDQERPLSELIAGCAHTYYFRRPCEPARNELVATLDLETALAESDDEQSGAETTFEHPGIDH</sequence>
<gene>
    <name evidence="3" type="ORF">SAMN04488694_105192</name>
    <name evidence="2" type="ORF">SAMN05192552_100840</name>
</gene>
<evidence type="ECO:0000256" key="1">
    <source>
        <dbReference type="SAM" id="MobiDB-lite"/>
    </source>
</evidence>
<dbReference type="AlphaFoldDB" id="A0A1I0DLY2"/>
<dbReference type="EMBL" id="FOIC01000005">
    <property type="protein sequence ID" value="SET32695.1"/>
    <property type="molecule type" value="Genomic_DNA"/>
</dbReference>
<protein>
    <submittedName>
        <fullName evidence="3">Uncharacterized protein</fullName>
    </submittedName>
</protein>
<evidence type="ECO:0000313" key="5">
    <source>
        <dbReference type="Proteomes" id="UP000324021"/>
    </source>
</evidence>
<feature type="region of interest" description="Disordered" evidence="1">
    <location>
        <begin position="96"/>
        <end position="117"/>
    </location>
</feature>
<reference evidence="3" key="2">
    <citation type="submission" date="2016-10" db="EMBL/GenBank/DDBJ databases">
        <authorList>
            <person name="de Groot N.N."/>
        </authorList>
    </citation>
    <scope>NUCLEOTIDE SEQUENCE [LARGE SCALE GENOMIC DNA]</scope>
    <source>
        <strain evidence="3">CDM_6</strain>
    </source>
</reference>
<dbReference type="Proteomes" id="UP000199320">
    <property type="component" value="Unassembled WGS sequence"/>
</dbReference>
<proteinExistence type="predicted"/>
<evidence type="ECO:0000313" key="2">
    <source>
        <dbReference type="EMBL" id="SDC84615.1"/>
    </source>
</evidence>
<name>A0A1I0DLY2_9EURY</name>
<evidence type="ECO:0000313" key="4">
    <source>
        <dbReference type="Proteomes" id="UP000199320"/>
    </source>
</evidence>